<dbReference type="Proteomes" id="UP000248395">
    <property type="component" value="Unassembled WGS sequence"/>
</dbReference>
<dbReference type="PANTHER" id="PTHR34597:SF3">
    <property type="entry name" value="OUTER MEMBRANE TRANSPORTER CDIB"/>
    <property type="match status" value="1"/>
</dbReference>
<evidence type="ECO:0000256" key="3">
    <source>
        <dbReference type="ARBA" id="ARBA00023237"/>
    </source>
</evidence>
<dbReference type="PANTHER" id="PTHR34597">
    <property type="entry name" value="SLR1661 PROTEIN"/>
    <property type="match status" value="1"/>
</dbReference>
<evidence type="ECO:0000259" key="4">
    <source>
        <dbReference type="Pfam" id="PF03865"/>
    </source>
</evidence>
<dbReference type="Pfam" id="PF08479">
    <property type="entry name" value="POTRA_2"/>
    <property type="match status" value="1"/>
</dbReference>
<sequence length="581" mass="63377">MHTIRPLVWGSVYVTAGCLLTMTVAEFAAAAPIELNPAPVPQIQRQMILPPNVVPGAEDATPLGATLTGIVVLGADDMPVSATAEGIDASRVARLDTPDGKAVLSPWLGRPLSRKLIAEIEASIARYYRQRGFPFISLSTPPQNIGSGVLQIRVLEFMDGKVSVQGASDASTPHLRTLIRQQPGAPIDTYQLTADLDWINRYPFHQAQAVFTPGASFGRSDLDVQVTESKPWRAFLGYANSGTETTGMDRYFAGAMVGGLLTADSLLSYQYTTSHDGVDPSGHLGGEYAHQRYLSHGLHLDLPFAPRQRLEVTFNHVETNTSSNPFLVRNLTDELSAGHRFSLSNFSRLPGDLAYGVEVKRERQKTYFGNTEVLDSQLETDQIYFNWNALWQGPDSKTGLDATLHVSPGGLNSNNTDQAMSSYTRSRVTQSDYQYLNVRLTQLSRLPKSWSLNNELIVQFSSNALPNTEQAGIGGEGLVRGYLLDDGAYDSLVVSRNELHLPAFNVLGGNSWLMPYLFVDGGYGRNHHNAGSQHALSAGIGMDYQLGRALSASASYAHDFWQASQTHSGDNALELRLTLGF</sequence>
<dbReference type="InterPro" id="IPR051544">
    <property type="entry name" value="TPS_OM_transporter"/>
</dbReference>
<evidence type="ECO:0000313" key="7">
    <source>
        <dbReference type="Proteomes" id="UP000248395"/>
    </source>
</evidence>
<feature type="domain" description="Haemolysin activator HlyB C-terminal" evidence="4">
    <location>
        <begin position="218"/>
        <end position="542"/>
    </location>
</feature>
<keyword evidence="2" id="KW-0812">Transmembrane</keyword>
<keyword evidence="7" id="KW-1185">Reference proteome</keyword>
<protein>
    <submittedName>
        <fullName evidence="6">Hemolysin activation/secretion protein</fullName>
    </submittedName>
</protein>
<proteinExistence type="predicted"/>
<dbReference type="PROSITE" id="PS51257">
    <property type="entry name" value="PROKAR_LIPOPROTEIN"/>
    <property type="match status" value="1"/>
</dbReference>
<dbReference type="InterPro" id="IPR013686">
    <property type="entry name" value="Polypept-transport_assoc_ShlB"/>
</dbReference>
<keyword evidence="3" id="KW-0998">Cell outer membrane</keyword>
<comment type="caution">
    <text evidence="6">The sequence shown here is derived from an EMBL/GenBank/DDBJ whole genome shotgun (WGS) entry which is preliminary data.</text>
</comment>
<dbReference type="Gene3D" id="2.40.160.50">
    <property type="entry name" value="membrane protein fhac: a member of the omp85/tpsb transporter family"/>
    <property type="match status" value="1"/>
</dbReference>
<dbReference type="GO" id="GO:0008320">
    <property type="term" value="F:protein transmembrane transporter activity"/>
    <property type="evidence" value="ECO:0007669"/>
    <property type="project" value="TreeGrafter"/>
</dbReference>
<keyword evidence="1" id="KW-1134">Transmembrane beta strand</keyword>
<name>A0A318J578_9NEIS</name>
<evidence type="ECO:0000313" key="6">
    <source>
        <dbReference type="EMBL" id="PXX42974.1"/>
    </source>
</evidence>
<evidence type="ECO:0000256" key="1">
    <source>
        <dbReference type="ARBA" id="ARBA00022452"/>
    </source>
</evidence>
<dbReference type="InterPro" id="IPR005565">
    <property type="entry name" value="Hemolysn_activator_HlyB_C"/>
</dbReference>
<gene>
    <name evidence="6" type="ORF">DFR38_11684</name>
</gene>
<evidence type="ECO:0000256" key="2">
    <source>
        <dbReference type="ARBA" id="ARBA00022692"/>
    </source>
</evidence>
<dbReference type="Gene3D" id="3.10.20.310">
    <property type="entry name" value="membrane protein fhac"/>
    <property type="match status" value="1"/>
</dbReference>
<reference evidence="6 7" key="1">
    <citation type="submission" date="2018-05" db="EMBL/GenBank/DDBJ databases">
        <title>Genomic Encyclopedia of Type Strains, Phase IV (KMG-IV): sequencing the most valuable type-strain genomes for metagenomic binning, comparative biology and taxonomic classification.</title>
        <authorList>
            <person name="Goeker M."/>
        </authorList>
    </citation>
    <scope>NUCLEOTIDE SEQUENCE [LARGE SCALE GENOMIC DNA]</scope>
    <source>
        <strain evidence="6 7">DSM 25134</strain>
    </source>
</reference>
<keyword evidence="1" id="KW-0472">Membrane</keyword>
<dbReference type="GO" id="GO:0098046">
    <property type="term" value="C:type V protein secretion system complex"/>
    <property type="evidence" value="ECO:0007669"/>
    <property type="project" value="TreeGrafter"/>
</dbReference>
<dbReference type="EMBL" id="QJKC01000016">
    <property type="protein sequence ID" value="PXX42974.1"/>
    <property type="molecule type" value="Genomic_DNA"/>
</dbReference>
<evidence type="ECO:0000259" key="5">
    <source>
        <dbReference type="Pfam" id="PF08479"/>
    </source>
</evidence>
<feature type="domain" description="Polypeptide-transport-associated ShlB-type" evidence="5">
    <location>
        <begin position="87"/>
        <end position="156"/>
    </location>
</feature>
<dbReference type="GO" id="GO:0046819">
    <property type="term" value="P:protein secretion by the type V secretion system"/>
    <property type="evidence" value="ECO:0007669"/>
    <property type="project" value="TreeGrafter"/>
</dbReference>
<accession>A0A318J578</accession>
<organism evidence="6 7">
    <name type="scientific">Aquitalea magnusonii</name>
    <dbReference type="NCBI Taxonomy" id="332411"/>
    <lineage>
        <taxon>Bacteria</taxon>
        <taxon>Pseudomonadati</taxon>
        <taxon>Pseudomonadota</taxon>
        <taxon>Betaproteobacteria</taxon>
        <taxon>Neisseriales</taxon>
        <taxon>Chromobacteriaceae</taxon>
        <taxon>Aquitalea</taxon>
    </lineage>
</organism>
<dbReference type="AlphaFoldDB" id="A0A318J578"/>
<dbReference type="Pfam" id="PF03865">
    <property type="entry name" value="ShlB"/>
    <property type="match status" value="1"/>
</dbReference>